<organism evidence="10 11">
    <name type="scientific">Candidatus Borkfalkia avicola</name>
    <dbReference type="NCBI Taxonomy" id="2838503"/>
    <lineage>
        <taxon>Bacteria</taxon>
        <taxon>Bacillati</taxon>
        <taxon>Bacillota</taxon>
        <taxon>Clostridia</taxon>
        <taxon>Christensenellales</taxon>
        <taxon>Christensenellaceae</taxon>
        <taxon>Candidatus Borkfalkia</taxon>
    </lineage>
</organism>
<dbReference type="PIRSF" id="PIRSF000428">
    <property type="entry name" value="P_Ac_trans"/>
    <property type="match status" value="1"/>
</dbReference>
<dbReference type="InterPro" id="IPR012147">
    <property type="entry name" value="P_Ac_Bu_trans"/>
</dbReference>
<dbReference type="EMBL" id="DXCF01000003">
    <property type="protein sequence ID" value="HIZ08985.1"/>
    <property type="molecule type" value="Genomic_DNA"/>
</dbReference>
<evidence type="ECO:0000256" key="4">
    <source>
        <dbReference type="ARBA" id="ARBA00012707"/>
    </source>
</evidence>
<accession>A0A9D2D5U4</accession>
<reference evidence="10" key="1">
    <citation type="journal article" date="2021" name="PeerJ">
        <title>Extensive microbial diversity within the chicken gut microbiome revealed by metagenomics and culture.</title>
        <authorList>
            <person name="Gilroy R."/>
            <person name="Ravi A."/>
            <person name="Getino M."/>
            <person name="Pursley I."/>
            <person name="Horton D.L."/>
            <person name="Alikhan N.F."/>
            <person name="Baker D."/>
            <person name="Gharbi K."/>
            <person name="Hall N."/>
            <person name="Watson M."/>
            <person name="Adriaenssens E.M."/>
            <person name="Foster-Nyarko E."/>
            <person name="Jarju S."/>
            <person name="Secka A."/>
            <person name="Antonio M."/>
            <person name="Oren A."/>
            <person name="Chaudhuri R.R."/>
            <person name="La Ragione R."/>
            <person name="Hildebrand F."/>
            <person name="Pallen M.J."/>
        </authorList>
    </citation>
    <scope>NUCLEOTIDE SEQUENCE</scope>
    <source>
        <strain evidence="10">CHK192-19661</strain>
    </source>
</reference>
<dbReference type="InterPro" id="IPR042113">
    <property type="entry name" value="P_AcTrfase_dom1"/>
</dbReference>
<evidence type="ECO:0000256" key="6">
    <source>
        <dbReference type="ARBA" id="ARBA00022679"/>
    </source>
</evidence>
<dbReference type="InterPro" id="IPR004614">
    <property type="entry name" value="P_AcTrfase"/>
</dbReference>
<dbReference type="Pfam" id="PF01515">
    <property type="entry name" value="PTA_PTB"/>
    <property type="match status" value="1"/>
</dbReference>
<comment type="caution">
    <text evidence="10">The sequence shown here is derived from an EMBL/GenBank/DDBJ whole genome shotgun (WGS) entry which is preliminary data.</text>
</comment>
<dbReference type="SUPFAM" id="SSF53659">
    <property type="entry name" value="Isocitrate/Isopropylmalate dehydrogenase-like"/>
    <property type="match status" value="1"/>
</dbReference>
<evidence type="ECO:0000256" key="2">
    <source>
        <dbReference type="ARBA" id="ARBA00004989"/>
    </source>
</evidence>
<evidence type="ECO:0000256" key="1">
    <source>
        <dbReference type="ARBA" id="ARBA00000705"/>
    </source>
</evidence>
<comment type="catalytic activity">
    <reaction evidence="1">
        <text>acetyl-CoA + phosphate = acetyl phosphate + CoA</text>
        <dbReference type="Rhea" id="RHEA:19521"/>
        <dbReference type="ChEBI" id="CHEBI:22191"/>
        <dbReference type="ChEBI" id="CHEBI:43474"/>
        <dbReference type="ChEBI" id="CHEBI:57287"/>
        <dbReference type="ChEBI" id="CHEBI:57288"/>
        <dbReference type="EC" id="2.3.1.8"/>
    </reaction>
</comment>
<keyword evidence="7 10" id="KW-0012">Acyltransferase</keyword>
<keyword evidence="6 10" id="KW-0808">Transferase</keyword>
<comment type="similarity">
    <text evidence="3">Belongs to the phosphate acetyltransferase and butyryltransferase family.</text>
</comment>
<comment type="pathway">
    <text evidence="2">Metabolic intermediate biosynthesis; acetyl-CoA biosynthesis; acetyl-CoA from acetate: step 2/2.</text>
</comment>
<evidence type="ECO:0000313" key="11">
    <source>
        <dbReference type="Proteomes" id="UP000824025"/>
    </source>
</evidence>
<proteinExistence type="inferred from homology"/>
<evidence type="ECO:0000256" key="3">
    <source>
        <dbReference type="ARBA" id="ARBA00005656"/>
    </source>
</evidence>
<dbReference type="NCBIfam" id="NF004167">
    <property type="entry name" value="PRK05632.1"/>
    <property type="match status" value="1"/>
</dbReference>
<evidence type="ECO:0000259" key="9">
    <source>
        <dbReference type="Pfam" id="PF01515"/>
    </source>
</evidence>
<dbReference type="AlphaFoldDB" id="A0A9D2D5U4"/>
<protein>
    <recommendedName>
        <fullName evidence="5">Phosphate acetyltransferase</fullName>
        <ecNumber evidence="4">2.3.1.8</ecNumber>
    </recommendedName>
    <alternativeName>
        <fullName evidence="8">Phosphotransacetylase</fullName>
    </alternativeName>
</protein>
<dbReference type="Gene3D" id="3.40.50.10750">
    <property type="entry name" value="Isocitrate/Isopropylmalate dehydrogenase-like"/>
    <property type="match status" value="1"/>
</dbReference>
<feature type="domain" description="Phosphate acetyl/butaryl transferase" evidence="9">
    <location>
        <begin position="9"/>
        <end position="332"/>
    </location>
</feature>
<reference evidence="10" key="2">
    <citation type="submission" date="2021-04" db="EMBL/GenBank/DDBJ databases">
        <authorList>
            <person name="Gilroy R."/>
        </authorList>
    </citation>
    <scope>NUCLEOTIDE SEQUENCE</scope>
    <source>
        <strain evidence="10">CHK192-19661</strain>
    </source>
</reference>
<dbReference type="PANTHER" id="PTHR43356">
    <property type="entry name" value="PHOSPHATE ACETYLTRANSFERASE"/>
    <property type="match status" value="1"/>
</dbReference>
<sequence length="338" mass="35477">MNNEEENPFLTDVKKRAAAQKKRIVLCEGEDARAVKAASMATKEGIAKIVLLGDEEQIKKDNPGVDLTGVEIVSPAKSEKRAEYAALLYALRKAKGMTEEEADKLSYDNTYFGVLMLKAGDVDGLVSGACHSTANTLRPGLQIVKAAPGVPLVSSCFLMIAPKDGNKFCKDGVFVYADCGLNENPNSEQLAEIALMSAKTAKDIAEIEPRVAMLSFSTKGSAKHDDVSKVQAAVALAKEKAPDLALDGELQLDAAIVPSVAKSKAPGSAVAGKANVLVFPDLDAGNIGYKLTERLGGFQAVGPLCQGFAKPINDLSRGCKAEDIVAVIAITALQAAGN</sequence>
<dbReference type="Proteomes" id="UP000824025">
    <property type="component" value="Unassembled WGS sequence"/>
</dbReference>
<evidence type="ECO:0000256" key="5">
    <source>
        <dbReference type="ARBA" id="ARBA00021528"/>
    </source>
</evidence>
<dbReference type="InterPro" id="IPR042112">
    <property type="entry name" value="P_AcTrfase_dom2"/>
</dbReference>
<dbReference type="Gene3D" id="3.40.50.10950">
    <property type="match status" value="1"/>
</dbReference>
<dbReference type="NCBIfam" id="TIGR00651">
    <property type="entry name" value="pta"/>
    <property type="match status" value="1"/>
</dbReference>
<dbReference type="InterPro" id="IPR050500">
    <property type="entry name" value="Phos_Acetyltrans/Butyryltrans"/>
</dbReference>
<evidence type="ECO:0000256" key="8">
    <source>
        <dbReference type="ARBA" id="ARBA00031108"/>
    </source>
</evidence>
<evidence type="ECO:0000256" key="7">
    <source>
        <dbReference type="ARBA" id="ARBA00023315"/>
    </source>
</evidence>
<gene>
    <name evidence="10" type="primary">pta</name>
    <name evidence="10" type="ORF">H9726_00725</name>
</gene>
<evidence type="ECO:0000313" key="10">
    <source>
        <dbReference type="EMBL" id="HIZ08985.1"/>
    </source>
</evidence>
<dbReference type="InterPro" id="IPR002505">
    <property type="entry name" value="PTA_PTB"/>
</dbReference>
<name>A0A9D2D5U4_9FIRM</name>
<dbReference type="NCBIfam" id="NF007233">
    <property type="entry name" value="PRK09653.1"/>
    <property type="match status" value="1"/>
</dbReference>
<dbReference type="GO" id="GO:0008959">
    <property type="term" value="F:phosphate acetyltransferase activity"/>
    <property type="evidence" value="ECO:0007669"/>
    <property type="project" value="UniProtKB-EC"/>
</dbReference>
<dbReference type="EC" id="2.3.1.8" evidence="4"/>
<dbReference type="PANTHER" id="PTHR43356:SF3">
    <property type="entry name" value="PHOSPHATE ACETYLTRANSFERASE"/>
    <property type="match status" value="1"/>
</dbReference>